<evidence type="ECO:0000259" key="4">
    <source>
        <dbReference type="PROSITE" id="PS51371"/>
    </source>
</evidence>
<dbReference type="InterPro" id="IPR036318">
    <property type="entry name" value="FAD-bd_PCMH-like_sf"/>
</dbReference>
<dbReference type="GO" id="GO:0050660">
    <property type="term" value="F:flavin adenine dinucleotide binding"/>
    <property type="evidence" value="ECO:0007669"/>
    <property type="project" value="InterPro"/>
</dbReference>
<evidence type="ECO:0000256" key="2">
    <source>
        <dbReference type="ARBA" id="ARBA00023122"/>
    </source>
</evidence>
<dbReference type="InterPro" id="IPR000644">
    <property type="entry name" value="CBS_dom"/>
</dbReference>
<dbReference type="InterPro" id="IPR016169">
    <property type="entry name" value="FAD-bd_PCMH_sub2"/>
</dbReference>
<keyword evidence="2 3" id="KW-0129">CBS domain</keyword>
<dbReference type="AlphaFoldDB" id="A0AAI9NYF8"/>
<dbReference type="SMART" id="SM00116">
    <property type="entry name" value="CBS"/>
    <property type="match status" value="2"/>
</dbReference>
<dbReference type="RefSeq" id="WP_015533162.1">
    <property type="nucleotide sequence ID" value="NZ_BLYL01000005.1"/>
</dbReference>
<sequence>MKIFNKKSEEEKVEEEIISMVNEGNEQGLIEDSEAQFITNIFEFTDKESRDVMTARLNVMAIDKNSDLDEVMEIMIENNYSRYPVYDGDLDNIVGIIYFKDFVKEYLRDKTKSLAEIMVEATFVHPTYNIAKLFRRMQTAKIHMVIVVDEYGQTEGIVTMEDILEEIVGNILDEYDDASEDIKKRGDMYIVSGKAELDELSDVLGIEFPDEDFQTLNGFLLYELGRLPYADEEIEIVYQNYRFTSLSVNNNMIDEVKITKVEKTPQ</sequence>
<dbReference type="GO" id="GO:0005886">
    <property type="term" value="C:plasma membrane"/>
    <property type="evidence" value="ECO:0007669"/>
    <property type="project" value="TreeGrafter"/>
</dbReference>
<dbReference type="Pfam" id="PF03471">
    <property type="entry name" value="CorC_HlyC"/>
    <property type="match status" value="1"/>
</dbReference>
<evidence type="ECO:0000313" key="6">
    <source>
        <dbReference type="Proteomes" id="UP000660047"/>
    </source>
</evidence>
<dbReference type="Proteomes" id="UP000660047">
    <property type="component" value="Unassembled WGS sequence"/>
</dbReference>
<evidence type="ECO:0000313" key="5">
    <source>
        <dbReference type="EMBL" id="GFO94171.1"/>
    </source>
</evidence>
<evidence type="ECO:0000256" key="1">
    <source>
        <dbReference type="ARBA" id="ARBA00022737"/>
    </source>
</evidence>
<dbReference type="InterPro" id="IPR044751">
    <property type="entry name" value="Ion_transp-like_CBS"/>
</dbReference>
<dbReference type="SMART" id="SM01091">
    <property type="entry name" value="CorC_HlyC"/>
    <property type="match status" value="1"/>
</dbReference>
<feature type="domain" description="CBS" evidence="4">
    <location>
        <begin position="117"/>
        <end position="174"/>
    </location>
</feature>
<evidence type="ECO:0000256" key="3">
    <source>
        <dbReference type="PROSITE-ProRule" id="PRU00703"/>
    </source>
</evidence>
<proteinExistence type="predicted"/>
<dbReference type="Gene3D" id="3.10.580.10">
    <property type="entry name" value="CBS-domain"/>
    <property type="match status" value="1"/>
</dbReference>
<protein>
    <recommendedName>
        <fullName evidence="4">CBS domain-containing protein</fullName>
    </recommendedName>
</protein>
<dbReference type="EMBL" id="BLYL01000005">
    <property type="protein sequence ID" value="GFO94171.1"/>
    <property type="molecule type" value="Genomic_DNA"/>
</dbReference>
<dbReference type="Pfam" id="PF00571">
    <property type="entry name" value="CBS"/>
    <property type="match status" value="2"/>
</dbReference>
<dbReference type="CDD" id="cd04590">
    <property type="entry name" value="CBS_pair_CorC_HlyC_assoc"/>
    <property type="match status" value="1"/>
</dbReference>
<dbReference type="SUPFAM" id="SSF56176">
    <property type="entry name" value="FAD-binding/transporter-associated domain-like"/>
    <property type="match status" value="1"/>
</dbReference>
<dbReference type="PROSITE" id="PS51371">
    <property type="entry name" value="CBS"/>
    <property type="match status" value="2"/>
</dbReference>
<reference evidence="5" key="1">
    <citation type="submission" date="2020-06" db="EMBL/GenBank/DDBJ databases">
        <title>Characterization of fructooligosaccharide metabolism and fructooligosaccharide-degrading enzymes in human commensal butyrate producers.</title>
        <authorList>
            <person name="Tanno H."/>
            <person name="Fujii T."/>
            <person name="Hirano K."/>
            <person name="Maeno S."/>
            <person name="Tonozuka T."/>
            <person name="Sakamoto M."/>
            <person name="Ohkuma M."/>
            <person name="Tochio T."/>
            <person name="Endo A."/>
        </authorList>
    </citation>
    <scope>NUCLEOTIDE SEQUENCE</scope>
    <source>
        <strain evidence="5">JCM 31265</strain>
    </source>
</reference>
<name>A0AAI9NYF8_9FIRM</name>
<dbReference type="FunFam" id="3.10.580.10:FF:000002">
    <property type="entry name" value="Magnesium/cobalt efflux protein CorC"/>
    <property type="match status" value="1"/>
</dbReference>
<dbReference type="PANTHER" id="PTHR22777:SF17">
    <property type="entry name" value="UPF0053 PROTEIN SLL0260"/>
    <property type="match status" value="1"/>
</dbReference>
<keyword evidence="1" id="KW-0677">Repeat</keyword>
<dbReference type="InterPro" id="IPR005170">
    <property type="entry name" value="Transptr-assoc_dom"/>
</dbReference>
<accession>A0AAI9NYF8</accession>
<comment type="caution">
    <text evidence="5">The sequence shown here is derived from an EMBL/GenBank/DDBJ whole genome shotgun (WGS) entry which is preliminary data.</text>
</comment>
<dbReference type="PANTHER" id="PTHR22777">
    <property type="entry name" value="HEMOLYSIN-RELATED"/>
    <property type="match status" value="1"/>
</dbReference>
<dbReference type="Gene3D" id="3.30.465.10">
    <property type="match status" value="1"/>
</dbReference>
<dbReference type="SUPFAM" id="SSF54631">
    <property type="entry name" value="CBS-domain pair"/>
    <property type="match status" value="1"/>
</dbReference>
<dbReference type="InterPro" id="IPR046342">
    <property type="entry name" value="CBS_dom_sf"/>
</dbReference>
<feature type="domain" description="CBS" evidence="4">
    <location>
        <begin position="53"/>
        <end position="113"/>
    </location>
</feature>
<gene>
    <name evidence="5" type="ORF">COEU31_12170</name>
</gene>
<organism evidence="5 6">
    <name type="scientific">Coprococcus eutactus</name>
    <dbReference type="NCBI Taxonomy" id="33043"/>
    <lineage>
        <taxon>Bacteria</taxon>
        <taxon>Bacillati</taxon>
        <taxon>Bacillota</taxon>
        <taxon>Clostridia</taxon>
        <taxon>Lachnospirales</taxon>
        <taxon>Lachnospiraceae</taxon>
        <taxon>Coprococcus</taxon>
    </lineage>
</organism>